<reference evidence="2" key="1">
    <citation type="submission" date="2016-10" db="EMBL/GenBank/DDBJ databases">
        <authorList>
            <person name="Varghese N."/>
            <person name="Submissions S."/>
        </authorList>
    </citation>
    <scope>NUCLEOTIDE SEQUENCE [LARGE SCALE GENOMIC DNA]</scope>
    <source>
        <strain evidence="2">CGMCC 4.3506</strain>
    </source>
</reference>
<sequence length="69" mass="7953">MNSRHDDFGAAQLTWGTRLLRVGCAFTYRAEVPTSAVFLVRPLWNSDLRLSHEHLDVNPDVPMRHHLDL</sequence>
<proteinExistence type="predicted"/>
<dbReference type="AlphaFoldDB" id="A0A1G7L6Q6"/>
<dbReference type="EMBL" id="FNCC01000001">
    <property type="protein sequence ID" value="SDF45133.1"/>
    <property type="molecule type" value="Genomic_DNA"/>
</dbReference>
<protein>
    <submittedName>
        <fullName evidence="1">Uncharacterized protein</fullName>
    </submittedName>
</protein>
<evidence type="ECO:0000313" key="1">
    <source>
        <dbReference type="EMBL" id="SDF45133.1"/>
    </source>
</evidence>
<organism evidence="1 2">
    <name type="scientific">Lentzea fradiae</name>
    <dbReference type="NCBI Taxonomy" id="200378"/>
    <lineage>
        <taxon>Bacteria</taxon>
        <taxon>Bacillati</taxon>
        <taxon>Actinomycetota</taxon>
        <taxon>Actinomycetes</taxon>
        <taxon>Pseudonocardiales</taxon>
        <taxon>Pseudonocardiaceae</taxon>
        <taxon>Lentzea</taxon>
    </lineage>
</organism>
<accession>A0A1G7L6Q6</accession>
<keyword evidence="2" id="KW-1185">Reference proteome</keyword>
<dbReference type="STRING" id="200378.SAMN05216553_101701"/>
<name>A0A1G7L6Q6_9PSEU</name>
<gene>
    <name evidence="1" type="ORF">SAMN05216553_101701</name>
</gene>
<dbReference type="Proteomes" id="UP000199623">
    <property type="component" value="Unassembled WGS sequence"/>
</dbReference>
<evidence type="ECO:0000313" key="2">
    <source>
        <dbReference type="Proteomes" id="UP000199623"/>
    </source>
</evidence>